<feature type="signal peptide" evidence="1">
    <location>
        <begin position="1"/>
        <end position="30"/>
    </location>
</feature>
<protein>
    <submittedName>
        <fullName evidence="3">Uncharacterized protein LOC108669823</fullName>
    </submittedName>
</protein>
<sequence>MVSSSTAGTSAAAVVAAALICALLLPPAAARPQSGFALEKRVSDQRLAELETLLAMAVNSRRMAEMPVGFGLIDPHAIGRRKRSLHPLSDALLQELSRNPVAYSNLQQVLSSYAQQDDQQDSMAKW</sequence>
<proteinExistence type="predicted"/>
<keyword evidence="1" id="KW-0732">Signal</keyword>
<name>A0A8B7NGH8_HYAAZ</name>
<evidence type="ECO:0000313" key="2">
    <source>
        <dbReference type="Proteomes" id="UP000694843"/>
    </source>
</evidence>
<dbReference type="KEGG" id="hazt:108669823"/>
<gene>
    <name evidence="3" type="primary">LOC108669823</name>
</gene>
<reference evidence="3" key="1">
    <citation type="submission" date="2025-08" db="UniProtKB">
        <authorList>
            <consortium name="RefSeq"/>
        </authorList>
    </citation>
    <scope>IDENTIFICATION</scope>
    <source>
        <tissue evidence="3">Whole organism</tissue>
    </source>
</reference>
<dbReference type="OrthoDB" id="6514900at2759"/>
<dbReference type="GeneID" id="108669823"/>
<evidence type="ECO:0000313" key="3">
    <source>
        <dbReference type="RefSeq" id="XP_018012729.1"/>
    </source>
</evidence>
<dbReference type="AlphaFoldDB" id="A0A8B7NGH8"/>
<accession>A0A8B7NGH8</accession>
<dbReference type="Proteomes" id="UP000694843">
    <property type="component" value="Unplaced"/>
</dbReference>
<organism evidence="2 3">
    <name type="scientific">Hyalella azteca</name>
    <name type="common">Amphipod</name>
    <dbReference type="NCBI Taxonomy" id="294128"/>
    <lineage>
        <taxon>Eukaryota</taxon>
        <taxon>Metazoa</taxon>
        <taxon>Ecdysozoa</taxon>
        <taxon>Arthropoda</taxon>
        <taxon>Crustacea</taxon>
        <taxon>Multicrustacea</taxon>
        <taxon>Malacostraca</taxon>
        <taxon>Eumalacostraca</taxon>
        <taxon>Peracarida</taxon>
        <taxon>Amphipoda</taxon>
        <taxon>Senticaudata</taxon>
        <taxon>Talitrida</taxon>
        <taxon>Talitroidea</taxon>
        <taxon>Hyalellidae</taxon>
        <taxon>Hyalella</taxon>
    </lineage>
</organism>
<keyword evidence="2" id="KW-1185">Reference proteome</keyword>
<dbReference type="RefSeq" id="XP_018012729.1">
    <property type="nucleotide sequence ID" value="XM_018157240.2"/>
</dbReference>
<feature type="chain" id="PRO_5034700647" evidence="1">
    <location>
        <begin position="31"/>
        <end position="126"/>
    </location>
</feature>
<evidence type="ECO:0000256" key="1">
    <source>
        <dbReference type="SAM" id="SignalP"/>
    </source>
</evidence>